<evidence type="ECO:0000313" key="3">
    <source>
        <dbReference type="EMBL" id="ERK40750.1"/>
    </source>
</evidence>
<dbReference type="Proteomes" id="UP000016644">
    <property type="component" value="Unassembled WGS sequence"/>
</dbReference>
<evidence type="ECO:0000259" key="2">
    <source>
        <dbReference type="Pfam" id="PF13731"/>
    </source>
</evidence>
<accession>U2NRT4</accession>
<gene>
    <name evidence="3" type="ORF">HMPREF0495_02610</name>
</gene>
<proteinExistence type="predicted"/>
<reference evidence="3 4" key="1">
    <citation type="submission" date="2013-06" db="EMBL/GenBank/DDBJ databases">
        <authorList>
            <person name="Weinstock G."/>
            <person name="Sodergren E."/>
            <person name="Lobos E.A."/>
            <person name="Fulton L."/>
            <person name="Fulton R."/>
            <person name="Courtney L."/>
            <person name="Fronick C."/>
            <person name="O'Laughlin M."/>
            <person name="Godfrey J."/>
            <person name="Wilson R.M."/>
            <person name="Miner T."/>
            <person name="Farmer C."/>
            <person name="Delehaunty K."/>
            <person name="Cordes M."/>
            <person name="Minx P."/>
            <person name="Tomlinson C."/>
            <person name="Chen J."/>
            <person name="Wollam A."/>
            <person name="Pepin K.H."/>
            <person name="Bhonagiri V."/>
            <person name="Zhang X."/>
            <person name="Warren W."/>
            <person name="Mitreva M."/>
            <person name="Mardis E.R."/>
            <person name="Wilson R.K."/>
        </authorList>
    </citation>
    <scope>NUCLEOTIDE SEQUENCE [LARGE SCALE GENOMIC DNA]</scope>
    <source>
        <strain evidence="3 4">ATCC 14869</strain>
    </source>
</reference>
<dbReference type="PATRIC" id="fig|649758.3.peg.2330"/>
<keyword evidence="1" id="KW-0732">Signal</keyword>
<dbReference type="EMBL" id="AWVK01000129">
    <property type="protein sequence ID" value="ERK40750.1"/>
    <property type="molecule type" value="Genomic_DNA"/>
</dbReference>
<name>U2NRT4_LEVBR</name>
<feature type="signal peptide" evidence="1">
    <location>
        <begin position="1"/>
        <end position="35"/>
    </location>
</feature>
<dbReference type="Pfam" id="PF13731">
    <property type="entry name" value="WxL"/>
    <property type="match status" value="1"/>
</dbReference>
<evidence type="ECO:0000256" key="1">
    <source>
        <dbReference type="SAM" id="SignalP"/>
    </source>
</evidence>
<feature type="domain" description="WxL" evidence="2">
    <location>
        <begin position="60"/>
        <end position="205"/>
    </location>
</feature>
<feature type="chain" id="PRO_5038463211" description="WxL domain-containing protein" evidence="1">
    <location>
        <begin position="36"/>
        <end position="206"/>
    </location>
</feature>
<organism evidence="3 4">
    <name type="scientific">Levilactobacillus brevis ATCC 14869 = DSM 20054</name>
    <dbReference type="NCBI Taxonomy" id="649758"/>
    <lineage>
        <taxon>Bacteria</taxon>
        <taxon>Bacillati</taxon>
        <taxon>Bacillota</taxon>
        <taxon>Bacilli</taxon>
        <taxon>Lactobacillales</taxon>
        <taxon>Lactobacillaceae</taxon>
        <taxon>Levilactobacillus</taxon>
    </lineage>
</organism>
<evidence type="ECO:0000313" key="4">
    <source>
        <dbReference type="Proteomes" id="UP000016644"/>
    </source>
</evidence>
<dbReference type="HOGENOM" id="CLU_067278_5_2_9"/>
<dbReference type="AlphaFoldDB" id="U2NRT4"/>
<protein>
    <recommendedName>
        <fullName evidence="2">WxL domain-containing protein</fullName>
    </recommendedName>
</protein>
<sequence length="206" mass="21431">MVREVKLMTHHAPKRRLTVAISLFIISVLAFPVDAAAAQSTGNVDQETATVATAVDAVPTLDAVPNIDFGENSTPNTQSGRYLAATVDQPLQVTNPGLTSGWAVQLKSSGFTDQVGDSLRGAMLLLGTPAIMSPNTGNSSTPPTANQVSVAGSDSDQVIWSAPQNGGLGQWVATYALNTIQLTVPAGQVAGLYTTTLTWQLDDAPQ</sequence>
<comment type="caution">
    <text evidence="3">The sequence shown here is derived from an EMBL/GenBank/DDBJ whole genome shotgun (WGS) entry which is preliminary data.</text>
</comment>
<dbReference type="InterPro" id="IPR027994">
    <property type="entry name" value="WxL_dom"/>
</dbReference>